<feature type="transmembrane region" description="Helical" evidence="1">
    <location>
        <begin position="35"/>
        <end position="56"/>
    </location>
</feature>
<gene>
    <name evidence="2" type="ORF">SAMN04487834_10852</name>
</gene>
<keyword evidence="1" id="KW-0472">Membrane</keyword>
<keyword evidence="1" id="KW-0812">Transmembrane</keyword>
<name>A0A1H6XKX5_9FIRM</name>
<dbReference type="RefSeq" id="WP_074732802.1">
    <property type="nucleotide sequence ID" value="NZ_FNYK01000085.1"/>
</dbReference>
<proteinExistence type="predicted"/>
<dbReference type="AlphaFoldDB" id="A0A1H6XKX5"/>
<dbReference type="InterPro" id="IPR036280">
    <property type="entry name" value="Multihaem_cyt_sf"/>
</dbReference>
<dbReference type="SUPFAM" id="SSF48695">
    <property type="entry name" value="Multiheme cytochromes"/>
    <property type="match status" value="1"/>
</dbReference>
<dbReference type="STRING" id="322505.SAMN04487836_1615"/>
<evidence type="ECO:0000313" key="2">
    <source>
        <dbReference type="EMBL" id="SEJ25552.1"/>
    </source>
</evidence>
<dbReference type="EMBL" id="FNYK01000085">
    <property type="protein sequence ID" value="SEJ25552.1"/>
    <property type="molecule type" value="Genomic_DNA"/>
</dbReference>
<protein>
    <recommendedName>
        <fullName evidence="4">Zinc-ribbon containing domain-containing protein</fullName>
    </recommendedName>
</protein>
<dbReference type="OrthoDB" id="1932429at2"/>
<dbReference type="eggNOG" id="ENOG5033K5M">
    <property type="taxonomic scope" value="Bacteria"/>
</dbReference>
<feature type="transmembrane region" description="Helical" evidence="1">
    <location>
        <begin position="12"/>
        <end position="29"/>
    </location>
</feature>
<dbReference type="Proteomes" id="UP000183028">
    <property type="component" value="Unassembled WGS sequence"/>
</dbReference>
<evidence type="ECO:0000313" key="3">
    <source>
        <dbReference type="Proteomes" id="UP000183028"/>
    </source>
</evidence>
<evidence type="ECO:0008006" key="4">
    <source>
        <dbReference type="Google" id="ProtNLM"/>
    </source>
</evidence>
<reference evidence="3" key="1">
    <citation type="submission" date="2016-10" db="EMBL/GenBank/DDBJ databases">
        <authorList>
            <person name="Varghese N."/>
            <person name="Submissions S."/>
        </authorList>
    </citation>
    <scope>NUCLEOTIDE SEQUENCE [LARGE SCALE GENOMIC DNA]</scope>
    <source>
        <strain evidence="3">DSM 20406</strain>
    </source>
</reference>
<sequence>MSLKTTQLLIGLTRKIAIVLAILACISWIMKLKTIAMILLIALVLMLVVYFALALVSWRCPSCHQYLPLKNATKLKECPHCHHPIDKTPIKK</sequence>
<keyword evidence="1" id="KW-1133">Transmembrane helix</keyword>
<keyword evidence="3" id="KW-1185">Reference proteome</keyword>
<accession>A0A1H6XKX5</accession>
<organism evidence="2 3">
    <name type="scientific">Sharpea azabuensis</name>
    <dbReference type="NCBI Taxonomy" id="322505"/>
    <lineage>
        <taxon>Bacteria</taxon>
        <taxon>Bacillati</taxon>
        <taxon>Bacillota</taxon>
        <taxon>Erysipelotrichia</taxon>
        <taxon>Erysipelotrichales</taxon>
        <taxon>Coprobacillaceae</taxon>
        <taxon>Sharpea</taxon>
    </lineage>
</organism>
<evidence type="ECO:0000256" key="1">
    <source>
        <dbReference type="SAM" id="Phobius"/>
    </source>
</evidence>